<keyword evidence="2" id="KW-0479">Metal-binding</keyword>
<dbReference type="AlphaFoldDB" id="A0A2W7R8N2"/>
<comment type="similarity">
    <text evidence="1">Belongs to the HMG-CoA lyase family.</text>
</comment>
<reference evidence="5 6" key="1">
    <citation type="submission" date="2018-06" db="EMBL/GenBank/DDBJ databases">
        <title>Genomic Encyclopedia of Archaeal and Bacterial Type Strains, Phase II (KMG-II): from individual species to whole genera.</title>
        <authorList>
            <person name="Goeker M."/>
        </authorList>
    </citation>
    <scope>NUCLEOTIDE SEQUENCE [LARGE SCALE GENOMIC DNA]</scope>
    <source>
        <strain evidence="5 6">DSM 19830</strain>
    </source>
</reference>
<evidence type="ECO:0000313" key="5">
    <source>
        <dbReference type="EMBL" id="PZX54750.1"/>
    </source>
</evidence>
<sequence>MHILPSNFRWGVTDVLVTWGMIKLIECPRDAMQGIPEFIDTAIKAAYINQLLEVGFDTIDFGSFVSPKAIPQMRDTAEVLSLLDLHHAKSKLLAIVANVRGAEDAMDFPEIDYLGFPLSVSETFQKRNTNASIKQALSTVEEIQNLCEVKGKTLVTYLSMGFGNPYGDPYSPELVANFVEKLDQLGVKIISLSDTIGIADTELITSLLSLQISAFSHIEFGAHLHSRPEDIAAKVRAGAKAGCRRFDGALKGYGGCPMAKDELVGNMATELMIETLESSGFDLKLNKGEFSEAMKLAGFVFNPQSY</sequence>
<comment type="caution">
    <text evidence="5">The sequence shown here is derived from an EMBL/GenBank/DDBJ whole genome shotgun (WGS) entry which is preliminary data.</text>
</comment>
<evidence type="ECO:0000259" key="4">
    <source>
        <dbReference type="PROSITE" id="PS50991"/>
    </source>
</evidence>
<evidence type="ECO:0000313" key="6">
    <source>
        <dbReference type="Proteomes" id="UP000248882"/>
    </source>
</evidence>
<evidence type="ECO:0000256" key="1">
    <source>
        <dbReference type="ARBA" id="ARBA00009405"/>
    </source>
</evidence>
<gene>
    <name evidence="5" type="ORF">LV85_01088</name>
</gene>
<dbReference type="CDD" id="cd07938">
    <property type="entry name" value="DRE_TIM_HMGL"/>
    <property type="match status" value="1"/>
</dbReference>
<dbReference type="PANTHER" id="PTHR42738:SF7">
    <property type="entry name" value="HYDROXYMETHYLGLUTARYL-COA LYASE"/>
    <property type="match status" value="1"/>
</dbReference>
<dbReference type="InterPro" id="IPR043594">
    <property type="entry name" value="HMGL"/>
</dbReference>
<dbReference type="Proteomes" id="UP000248882">
    <property type="component" value="Unassembled WGS sequence"/>
</dbReference>
<protein>
    <submittedName>
        <fullName evidence="5">Hydroxymethylglutaryl-CoA lyase</fullName>
    </submittedName>
</protein>
<dbReference type="InterPro" id="IPR000891">
    <property type="entry name" value="PYR_CT"/>
</dbReference>
<dbReference type="EMBL" id="QKZT01000004">
    <property type="protein sequence ID" value="PZX54750.1"/>
    <property type="molecule type" value="Genomic_DNA"/>
</dbReference>
<name>A0A2W7R8N2_9BACT</name>
<organism evidence="5 6">
    <name type="scientific">Algoriphagus chordae</name>
    <dbReference type="NCBI Taxonomy" id="237019"/>
    <lineage>
        <taxon>Bacteria</taxon>
        <taxon>Pseudomonadati</taxon>
        <taxon>Bacteroidota</taxon>
        <taxon>Cytophagia</taxon>
        <taxon>Cytophagales</taxon>
        <taxon>Cyclobacteriaceae</taxon>
        <taxon>Algoriphagus</taxon>
    </lineage>
</organism>
<keyword evidence="3 5" id="KW-0456">Lyase</keyword>
<dbReference type="GO" id="GO:0006552">
    <property type="term" value="P:L-leucine catabolic process"/>
    <property type="evidence" value="ECO:0007669"/>
    <property type="project" value="TreeGrafter"/>
</dbReference>
<dbReference type="PANTHER" id="PTHR42738">
    <property type="entry name" value="HYDROXYMETHYLGLUTARYL-COA LYASE"/>
    <property type="match status" value="1"/>
</dbReference>
<dbReference type="SUPFAM" id="SSF51569">
    <property type="entry name" value="Aldolase"/>
    <property type="match status" value="1"/>
</dbReference>
<accession>A0A2W7R8N2</accession>
<proteinExistence type="inferred from homology"/>
<dbReference type="PROSITE" id="PS50991">
    <property type="entry name" value="PYR_CT"/>
    <property type="match status" value="1"/>
</dbReference>
<dbReference type="GO" id="GO:0046872">
    <property type="term" value="F:metal ion binding"/>
    <property type="evidence" value="ECO:0007669"/>
    <property type="project" value="UniProtKB-KW"/>
</dbReference>
<dbReference type="Gene3D" id="3.20.20.70">
    <property type="entry name" value="Aldolase class I"/>
    <property type="match status" value="1"/>
</dbReference>
<dbReference type="Pfam" id="PF00682">
    <property type="entry name" value="HMGL-like"/>
    <property type="match status" value="1"/>
</dbReference>
<keyword evidence="6" id="KW-1185">Reference proteome</keyword>
<dbReference type="GO" id="GO:0046951">
    <property type="term" value="P:ketone body biosynthetic process"/>
    <property type="evidence" value="ECO:0007669"/>
    <property type="project" value="TreeGrafter"/>
</dbReference>
<evidence type="ECO:0000256" key="3">
    <source>
        <dbReference type="ARBA" id="ARBA00023239"/>
    </source>
</evidence>
<evidence type="ECO:0000256" key="2">
    <source>
        <dbReference type="ARBA" id="ARBA00022723"/>
    </source>
</evidence>
<dbReference type="InterPro" id="IPR013785">
    <property type="entry name" value="Aldolase_TIM"/>
</dbReference>
<feature type="domain" description="Pyruvate carboxyltransferase" evidence="4">
    <location>
        <begin position="21"/>
        <end position="291"/>
    </location>
</feature>
<dbReference type="GO" id="GO:0004419">
    <property type="term" value="F:hydroxymethylglutaryl-CoA lyase activity"/>
    <property type="evidence" value="ECO:0007669"/>
    <property type="project" value="TreeGrafter"/>
</dbReference>